<sequence length="266" mass="28539">MTSPPPSSAAAGPTVALFVTCLADLFRPTAAFAALRLLERAGCTVTVPPRQTCCGQPAFTNGDRDLARDQAWFMVEALEAELVDYVVAPSGSCASHIRHHYPALLEHDPDMVKRARHLSKKTYELTSFLVDILGWTDVEARLDATVTYHDTCSGLRELGIHDQPRALLAKVAGLDVKELSAPEECCGFGGSFTLKYPEISGRMVTDKAENIEATGADMILGGDMGCLLNIAGMLKRRGSAVQVRHVAEVLAGMTDGPAIGEPSENR</sequence>
<dbReference type="Pfam" id="PF02754">
    <property type="entry name" value="CCG"/>
    <property type="match status" value="2"/>
</dbReference>
<evidence type="ECO:0000313" key="2">
    <source>
        <dbReference type="EMBL" id="SDD61663.1"/>
    </source>
</evidence>
<dbReference type="STRING" id="69960.SAMN05421720_10153"/>
<keyword evidence="3" id="KW-1185">Reference proteome</keyword>
<evidence type="ECO:0000313" key="3">
    <source>
        <dbReference type="Proteomes" id="UP000199412"/>
    </source>
</evidence>
<dbReference type="GO" id="GO:0016491">
    <property type="term" value="F:oxidoreductase activity"/>
    <property type="evidence" value="ECO:0007669"/>
    <property type="project" value="UniProtKB-ARBA"/>
</dbReference>
<gene>
    <name evidence="2" type="ORF">SAMN05421720_10153</name>
</gene>
<name>A0A1G6W7H5_9PROT</name>
<accession>A0A1G6W7H5</accession>
<dbReference type="OrthoDB" id="9770306at2"/>
<dbReference type="AlphaFoldDB" id="A0A1G6W7H5"/>
<dbReference type="InterPro" id="IPR004017">
    <property type="entry name" value="Cys_rich_dom"/>
</dbReference>
<protein>
    <submittedName>
        <fullName evidence="2">L-lactate dehydrogenase complex protein LldE</fullName>
    </submittedName>
</protein>
<feature type="domain" description="Cysteine-rich" evidence="1">
    <location>
        <begin position="15"/>
        <end position="98"/>
    </location>
</feature>
<evidence type="ECO:0000259" key="1">
    <source>
        <dbReference type="Pfam" id="PF02754"/>
    </source>
</evidence>
<reference evidence="2 3" key="1">
    <citation type="submission" date="2016-10" db="EMBL/GenBank/DDBJ databases">
        <authorList>
            <person name="de Groot N.N."/>
        </authorList>
    </citation>
    <scope>NUCLEOTIDE SEQUENCE [LARGE SCALE GENOMIC DNA]</scope>
    <source>
        <strain evidence="2 3">ATCC 700224</strain>
    </source>
</reference>
<feature type="domain" description="Cysteine-rich" evidence="1">
    <location>
        <begin position="146"/>
        <end position="230"/>
    </location>
</feature>
<dbReference type="Proteomes" id="UP000199412">
    <property type="component" value="Unassembled WGS sequence"/>
</dbReference>
<dbReference type="GO" id="GO:0005829">
    <property type="term" value="C:cytosol"/>
    <property type="evidence" value="ECO:0007669"/>
    <property type="project" value="TreeGrafter"/>
</dbReference>
<proteinExistence type="predicted"/>
<organism evidence="2 3">
    <name type="scientific">Rhodospira trueperi</name>
    <dbReference type="NCBI Taxonomy" id="69960"/>
    <lineage>
        <taxon>Bacteria</taxon>
        <taxon>Pseudomonadati</taxon>
        <taxon>Pseudomonadota</taxon>
        <taxon>Alphaproteobacteria</taxon>
        <taxon>Rhodospirillales</taxon>
        <taxon>Rhodospirillaceae</taxon>
        <taxon>Rhodospira</taxon>
    </lineage>
</organism>
<dbReference type="RefSeq" id="WP_092780402.1">
    <property type="nucleotide sequence ID" value="NZ_FNAP01000001.1"/>
</dbReference>
<dbReference type="PANTHER" id="PTHR30296:SF0">
    <property type="entry name" value="LACTATE UTILIZATION PROTEIN A"/>
    <property type="match status" value="1"/>
</dbReference>
<dbReference type="EMBL" id="FNAP01000001">
    <property type="protein sequence ID" value="SDD61663.1"/>
    <property type="molecule type" value="Genomic_DNA"/>
</dbReference>
<dbReference type="PANTHER" id="PTHR30296">
    <property type="entry name" value="UNCHARACTERIZED PROTEIN YKGE"/>
    <property type="match status" value="1"/>
</dbReference>